<keyword evidence="3" id="KW-1185">Reference proteome</keyword>
<organism evidence="4">
    <name type="scientific">Gongylonema pulchrum</name>
    <dbReference type="NCBI Taxonomy" id="637853"/>
    <lineage>
        <taxon>Eukaryota</taxon>
        <taxon>Metazoa</taxon>
        <taxon>Ecdysozoa</taxon>
        <taxon>Nematoda</taxon>
        <taxon>Chromadorea</taxon>
        <taxon>Rhabditida</taxon>
        <taxon>Spirurina</taxon>
        <taxon>Spiruromorpha</taxon>
        <taxon>Spiruroidea</taxon>
        <taxon>Gongylonematidae</taxon>
        <taxon>Gongylonema</taxon>
    </lineage>
</organism>
<evidence type="ECO:0000313" key="3">
    <source>
        <dbReference type="Proteomes" id="UP000271098"/>
    </source>
</evidence>
<dbReference type="WBParaSite" id="GPUH_0001866601-mRNA-1">
    <property type="protein sequence ID" value="GPUH_0001866601-mRNA-1"/>
    <property type="gene ID" value="GPUH_0001866601"/>
</dbReference>
<dbReference type="AlphaFoldDB" id="A0A183ECF0"/>
<reference evidence="2 3" key="2">
    <citation type="submission" date="2018-11" db="EMBL/GenBank/DDBJ databases">
        <authorList>
            <consortium name="Pathogen Informatics"/>
        </authorList>
    </citation>
    <scope>NUCLEOTIDE SEQUENCE [LARGE SCALE GENOMIC DNA]</scope>
</reference>
<evidence type="ECO:0000313" key="4">
    <source>
        <dbReference type="WBParaSite" id="GPUH_0001866601-mRNA-1"/>
    </source>
</evidence>
<keyword evidence="1" id="KW-0175">Coiled coil</keyword>
<feature type="coiled-coil region" evidence="1">
    <location>
        <begin position="90"/>
        <end position="148"/>
    </location>
</feature>
<evidence type="ECO:0000256" key="1">
    <source>
        <dbReference type="SAM" id="Coils"/>
    </source>
</evidence>
<protein>
    <submittedName>
        <fullName evidence="4">Tropomyosin</fullName>
    </submittedName>
</protein>
<accession>A0A183ECF0</accession>
<dbReference type="Proteomes" id="UP000271098">
    <property type="component" value="Unassembled WGS sequence"/>
</dbReference>
<name>A0A183ECF0_9BILA</name>
<proteinExistence type="predicted"/>
<reference evidence="4" key="1">
    <citation type="submission" date="2016-06" db="UniProtKB">
        <authorList>
            <consortium name="WormBaseParasite"/>
        </authorList>
    </citation>
    <scope>IDENTIFICATION</scope>
</reference>
<sequence length="233" mass="26270">MNMVSVCGVIFLARSAIGRKPLRTTMEMNEGTPERRADSEQETAMNMGEVLQSLNSAYDLKLAETEMQLAVNDKLLECMGNEGAKIERETSAAQRNNEQIRDEERSMEKKVDELIERVNEHCVEVEELQKKERDITAEKNEVEALMCDAQQAVHKDLEKLSIISEGARKHLASIPSALQIDCDGIIVLSIKIVQKINLFFALFVAFQRNSKKQVFWAYGILSEKKLQSSSFGG</sequence>
<evidence type="ECO:0000313" key="2">
    <source>
        <dbReference type="EMBL" id="VDN32177.1"/>
    </source>
</evidence>
<gene>
    <name evidence="2" type="ORF">GPUH_LOCUS18641</name>
</gene>
<dbReference type="EMBL" id="UYRT01087110">
    <property type="protein sequence ID" value="VDN32177.1"/>
    <property type="molecule type" value="Genomic_DNA"/>
</dbReference>